<sequence>MPTSCYLGHPLQSQPPIPMLRMCPIQAKSKPASGLIEALYASVRLGPGDAQSHKQSMTRPRPTKDFILNDIHTATAVAAASPREDDEAVRSAAKTWKPSPCLLTRRELQALIAEQLG</sequence>
<keyword evidence="3" id="KW-1185">Reference proteome</keyword>
<dbReference type="AlphaFoldDB" id="A0A3S0QE63"/>
<evidence type="ECO:0000313" key="3">
    <source>
        <dbReference type="Proteomes" id="UP000219972"/>
    </source>
</evidence>
<reference evidence="1 3" key="2">
    <citation type="submission" date="2017-09" db="EMBL/GenBank/DDBJ databases">
        <title>Comparative genomics of rhizobia isolated from Phaseolus vulgaris in China.</title>
        <authorList>
            <person name="Tong W."/>
        </authorList>
    </citation>
    <scope>NUCLEOTIDE SEQUENCE [LARGE SCALE GENOMIC DNA]</scope>
    <source>
        <strain evidence="1 3">Y27</strain>
    </source>
</reference>
<evidence type="ECO:0000313" key="2">
    <source>
        <dbReference type="EMBL" id="RUM04266.1"/>
    </source>
</evidence>
<dbReference type="EMBL" id="NWSL01000002">
    <property type="protein sequence ID" value="PDS52977.1"/>
    <property type="molecule type" value="Genomic_DNA"/>
</dbReference>
<proteinExistence type="predicted"/>
<accession>A0A3S0QE63</accession>
<evidence type="ECO:0000313" key="1">
    <source>
        <dbReference type="EMBL" id="PDS52977.1"/>
    </source>
</evidence>
<evidence type="ECO:0000313" key="4">
    <source>
        <dbReference type="Proteomes" id="UP000273611"/>
    </source>
</evidence>
<protein>
    <submittedName>
        <fullName evidence="2">Uncharacterized protein</fullName>
    </submittedName>
</protein>
<dbReference type="EMBL" id="RIBW01000001">
    <property type="protein sequence ID" value="RUM04266.1"/>
    <property type="molecule type" value="Genomic_DNA"/>
</dbReference>
<dbReference type="Proteomes" id="UP000219972">
    <property type="component" value="Unassembled WGS sequence"/>
</dbReference>
<reference evidence="2 4" key="1">
    <citation type="journal article" date="2015" name="Int. J. Syst. Evol. Microbiol.">
        <title>Rhizobium anhuiense sp. nov., isolated from effective nodules of Vicia faba and Pisum sativum.</title>
        <authorList>
            <person name="Zhang Y.J."/>
            <person name="Zheng W.T."/>
            <person name="Everall I."/>
            <person name="Young J.P."/>
            <person name="Zhang X.X."/>
            <person name="Tian C.F."/>
            <person name="Sui X.H."/>
            <person name="Wang E.T."/>
            <person name="Chen W.X."/>
        </authorList>
    </citation>
    <scope>NUCLEOTIDE SEQUENCE [LARGE SCALE GENOMIC DNA]</scope>
    <source>
        <strain evidence="2 4">CCBAU 23252</strain>
    </source>
</reference>
<dbReference type="RefSeq" id="WP_049812707.1">
    <property type="nucleotide sequence ID" value="NZ_NWSK01000002.1"/>
</dbReference>
<gene>
    <name evidence="1" type="ORF">CO662_05505</name>
    <name evidence="2" type="ORF">EEQ99_01490</name>
</gene>
<organism evidence="2 4">
    <name type="scientific">Rhizobium anhuiense</name>
    <dbReference type="NCBI Taxonomy" id="1184720"/>
    <lineage>
        <taxon>Bacteria</taxon>
        <taxon>Pseudomonadati</taxon>
        <taxon>Pseudomonadota</taxon>
        <taxon>Alphaproteobacteria</taxon>
        <taxon>Hyphomicrobiales</taxon>
        <taxon>Rhizobiaceae</taxon>
        <taxon>Rhizobium/Agrobacterium group</taxon>
        <taxon>Rhizobium</taxon>
    </lineage>
</organism>
<dbReference type="Proteomes" id="UP000273611">
    <property type="component" value="Unassembled WGS sequence"/>
</dbReference>
<reference evidence="2" key="3">
    <citation type="submission" date="2018-11" db="EMBL/GenBank/DDBJ databases">
        <authorList>
            <person name="Huo Y."/>
        </authorList>
    </citation>
    <scope>NUCLEOTIDE SEQUENCE</scope>
    <source>
        <strain evidence="2">CCBAU 23252</strain>
    </source>
</reference>
<name>A0A3S0QE63_9HYPH</name>
<comment type="caution">
    <text evidence="2">The sequence shown here is derived from an EMBL/GenBank/DDBJ whole genome shotgun (WGS) entry which is preliminary data.</text>
</comment>